<keyword evidence="3 7" id="KW-0228">DNA excision</keyword>
<dbReference type="CDD" id="cd10434">
    <property type="entry name" value="GIY-YIG_UvrC_Cho"/>
    <property type="match status" value="1"/>
</dbReference>
<dbReference type="Pfam" id="PF22920">
    <property type="entry name" value="UvrC_RNaseH"/>
    <property type="match status" value="1"/>
</dbReference>
<evidence type="ECO:0000256" key="2">
    <source>
        <dbReference type="ARBA" id="ARBA00022763"/>
    </source>
</evidence>
<evidence type="ECO:0000256" key="4">
    <source>
        <dbReference type="ARBA" id="ARBA00022881"/>
    </source>
</evidence>
<dbReference type="SUPFAM" id="SSF47781">
    <property type="entry name" value="RuvA domain 2-like"/>
    <property type="match status" value="1"/>
</dbReference>
<dbReference type="PROSITE" id="PS50164">
    <property type="entry name" value="GIY_YIG"/>
    <property type="match status" value="1"/>
</dbReference>
<feature type="domain" description="UvrC family homology region profile" evidence="9">
    <location>
        <begin position="262"/>
        <end position="472"/>
    </location>
</feature>
<dbReference type="InterPro" id="IPR004791">
    <property type="entry name" value="UvrC"/>
</dbReference>
<evidence type="ECO:0000259" key="9">
    <source>
        <dbReference type="PROSITE" id="PS50165"/>
    </source>
</evidence>
<dbReference type="Gene3D" id="3.30.420.340">
    <property type="entry name" value="UvrC, RNAse H endonuclease domain"/>
    <property type="match status" value="1"/>
</dbReference>
<evidence type="ECO:0000256" key="1">
    <source>
        <dbReference type="ARBA" id="ARBA00022490"/>
    </source>
</evidence>
<keyword evidence="6 7" id="KW-0742">SOS response</keyword>
<dbReference type="PROSITE" id="PS50165">
    <property type="entry name" value="UVRC"/>
    <property type="match status" value="1"/>
</dbReference>
<keyword evidence="4 7" id="KW-0267">Excision nuclease</keyword>
<dbReference type="PANTHER" id="PTHR30562:SF1">
    <property type="entry name" value="UVRABC SYSTEM PROTEIN C"/>
    <property type="match status" value="1"/>
</dbReference>
<dbReference type="InterPro" id="IPR036876">
    <property type="entry name" value="UVR_dom_sf"/>
</dbReference>
<dbReference type="Pfam" id="PF01541">
    <property type="entry name" value="GIY-YIG"/>
    <property type="match status" value="1"/>
</dbReference>
<dbReference type="InterPro" id="IPR038476">
    <property type="entry name" value="UvrC_RNase_H_dom_sf"/>
</dbReference>
<comment type="subcellular location">
    <subcellularLocation>
        <location evidence="7">Cytoplasm</location>
    </subcellularLocation>
</comment>
<dbReference type="InterPro" id="IPR010994">
    <property type="entry name" value="RuvA_2-like"/>
</dbReference>
<dbReference type="PANTHER" id="PTHR30562">
    <property type="entry name" value="UVRC/OXIDOREDUCTASE"/>
    <property type="match status" value="1"/>
</dbReference>
<dbReference type="InterPro" id="IPR035901">
    <property type="entry name" value="GIY-YIG_endonuc_sf"/>
</dbReference>
<dbReference type="InterPro" id="IPR000305">
    <property type="entry name" value="GIY-YIG_endonuc"/>
</dbReference>
<comment type="similarity">
    <text evidence="7">Belongs to the UvrC family.</text>
</comment>
<dbReference type="Proteomes" id="UP000831068">
    <property type="component" value="Chromosome"/>
</dbReference>
<dbReference type="InterPro" id="IPR047296">
    <property type="entry name" value="GIY-YIG_UvrC_Cho"/>
</dbReference>
<dbReference type="HAMAP" id="MF_00203">
    <property type="entry name" value="UvrC"/>
    <property type="match status" value="1"/>
</dbReference>
<dbReference type="InterPro" id="IPR001162">
    <property type="entry name" value="UvrC_RNase_H_dom"/>
</dbReference>
<evidence type="ECO:0000256" key="7">
    <source>
        <dbReference type="HAMAP-Rule" id="MF_00203"/>
    </source>
</evidence>
<accession>A0ABY4BHW0</accession>
<dbReference type="Gene3D" id="1.10.150.20">
    <property type="entry name" value="5' to 3' exonuclease, C-terminal subdomain"/>
    <property type="match status" value="1"/>
</dbReference>
<dbReference type="Pfam" id="PF08459">
    <property type="entry name" value="UvrC_RNaseH_dom"/>
    <property type="match status" value="1"/>
</dbReference>
<comment type="function">
    <text evidence="7">The UvrABC repair system catalyzes the recognition and processing of DNA lesions. UvrC both incises the 5' and 3' sides of the lesion. The N-terminal half is responsible for the 3' incision and the C-terminal half is responsible for the 5' incision.</text>
</comment>
<gene>
    <name evidence="7 10" type="primary">uvrC</name>
    <name evidence="10" type="ORF">MTP08_03035</name>
</gene>
<name>A0ABY4BHW0_9FLAO</name>
<keyword evidence="1 7" id="KW-0963">Cytoplasm</keyword>
<sequence length="597" mass="68978">MNPSLELQLKTLPSEPGVYRYYDKNENLLYVGKAKNLKKRVLSYFNKTLSGYRTRIMVGKIVRLETTIVNSEYDALLLENNLIKEHQPVYNVMLKDDKTYPWICIKNEEFPRIFLTRNKIKDGSEYYGPYAKVRPAKILLDTIKHIYKLRTCNLNLAPSKIDEGKYKVCLEFHIKNCEGPCEGLESKADYDEKIDAIRGIIKGDFRAAKDYLIKQMTKYAANLQFENAQMIKERLNILEDYQSKNTVVNPNIDDVDVFGMTSDETAAYVNYFKIRNGNIIQSFTTEIKKVLEETDEEIMEEALIEIRQKFNSNSKEVLLPFHLGIEIPDVKLIIPKVGDKKRIVELSEKNAKEYRIEKLKQVQIVDPERHSNRIMAEMQKLLRMPVEPRHIEGFDNSNIQGTNPVSACVVFKDGKPSKADYRIFHPKTVEGPNDFATMEEVIYRRYKRMLDEGENLPQLILIDGGKGQLSSAVKSLKILGLYGKITIVGIAKRLEEIFFPEDSIPFYLDKKSETLKVLQRVRDEAHRFGVKHHRTRRKNSTIKSELEEIPGVGEKTIALLLSKLKSVKRIKESNLETLEEILGKSKAKVIYDFFNGE</sequence>
<evidence type="ECO:0000259" key="8">
    <source>
        <dbReference type="PROSITE" id="PS50164"/>
    </source>
</evidence>
<dbReference type="InterPro" id="IPR050066">
    <property type="entry name" value="UvrABC_protein_C"/>
</dbReference>
<comment type="subunit">
    <text evidence="7">Interacts with UvrB in an incision complex.</text>
</comment>
<dbReference type="SUPFAM" id="SSF82771">
    <property type="entry name" value="GIY-YIG endonuclease"/>
    <property type="match status" value="1"/>
</dbReference>
<keyword evidence="11" id="KW-1185">Reference proteome</keyword>
<dbReference type="SMART" id="SM00465">
    <property type="entry name" value="GIYc"/>
    <property type="match status" value="1"/>
</dbReference>
<evidence type="ECO:0000256" key="3">
    <source>
        <dbReference type="ARBA" id="ARBA00022769"/>
    </source>
</evidence>
<dbReference type="EMBL" id="CP094529">
    <property type="protein sequence ID" value="UOE38766.1"/>
    <property type="molecule type" value="Genomic_DNA"/>
</dbReference>
<dbReference type="RefSeq" id="WP_243576998.1">
    <property type="nucleotide sequence ID" value="NZ_CP094529.1"/>
</dbReference>
<keyword evidence="2 7" id="KW-0227">DNA damage</keyword>
<evidence type="ECO:0000256" key="6">
    <source>
        <dbReference type="ARBA" id="ARBA00023236"/>
    </source>
</evidence>
<dbReference type="Pfam" id="PF14520">
    <property type="entry name" value="HHH_5"/>
    <property type="match status" value="1"/>
</dbReference>
<evidence type="ECO:0000256" key="5">
    <source>
        <dbReference type="ARBA" id="ARBA00023204"/>
    </source>
</evidence>
<proteinExistence type="inferred from homology"/>
<reference evidence="10 11" key="1">
    <citation type="submission" date="2022-03" db="EMBL/GenBank/DDBJ databases">
        <title>Chryseobacterium sp. isolated from the Andong Sikhe.</title>
        <authorList>
            <person name="Won M."/>
            <person name="Kim S.-J."/>
            <person name="Kwon S.-W."/>
        </authorList>
    </citation>
    <scope>NUCLEOTIDE SEQUENCE [LARGE SCALE GENOMIC DNA]</scope>
    <source>
        <strain evidence="10 11">ADR-1</strain>
    </source>
</reference>
<evidence type="ECO:0000313" key="10">
    <source>
        <dbReference type="EMBL" id="UOE38766.1"/>
    </source>
</evidence>
<dbReference type="SUPFAM" id="SSF46600">
    <property type="entry name" value="C-terminal UvrC-binding domain of UvrB"/>
    <property type="match status" value="1"/>
</dbReference>
<protein>
    <recommendedName>
        <fullName evidence="7">UvrABC system protein C</fullName>
        <shortName evidence="7">Protein UvrC</shortName>
    </recommendedName>
    <alternativeName>
        <fullName evidence="7">Excinuclease ABC subunit C</fullName>
    </alternativeName>
</protein>
<keyword evidence="5 7" id="KW-0234">DNA repair</keyword>
<dbReference type="NCBIfam" id="TIGR00194">
    <property type="entry name" value="uvrC"/>
    <property type="match status" value="1"/>
</dbReference>
<organism evidence="10 11">
    <name type="scientific">Chryseobacterium oryzae</name>
    <dbReference type="NCBI Taxonomy" id="2929799"/>
    <lineage>
        <taxon>Bacteria</taxon>
        <taxon>Pseudomonadati</taxon>
        <taxon>Bacteroidota</taxon>
        <taxon>Flavobacteriia</taxon>
        <taxon>Flavobacteriales</taxon>
        <taxon>Weeksellaceae</taxon>
        <taxon>Chryseobacterium group</taxon>
        <taxon>Chryseobacterium</taxon>
    </lineage>
</organism>
<evidence type="ECO:0000313" key="11">
    <source>
        <dbReference type="Proteomes" id="UP000831068"/>
    </source>
</evidence>
<feature type="domain" description="GIY-YIG" evidence="8">
    <location>
        <begin position="14"/>
        <end position="92"/>
    </location>
</feature>
<dbReference type="Gene3D" id="3.40.1440.10">
    <property type="entry name" value="GIY-YIG endonuclease"/>
    <property type="match status" value="1"/>
</dbReference>